<protein>
    <submittedName>
        <fullName evidence="2">DUF4253 domain-containing protein</fullName>
    </submittedName>
</protein>
<reference evidence="2 3" key="1">
    <citation type="submission" date="2019-12" db="EMBL/GenBank/DDBJ databases">
        <title>Chitinophaga sp. strain ysch24 (GDMCC 1.1355), whole genome shotgun sequence.</title>
        <authorList>
            <person name="Zhang X."/>
        </authorList>
    </citation>
    <scope>NUCLEOTIDE SEQUENCE [LARGE SCALE GENOMIC DNA]</scope>
    <source>
        <strain evidence="3">ysch24</strain>
    </source>
</reference>
<evidence type="ECO:0000259" key="1">
    <source>
        <dbReference type="Pfam" id="PF14062"/>
    </source>
</evidence>
<feature type="domain" description="DUF4253" evidence="1">
    <location>
        <begin position="119"/>
        <end position="221"/>
    </location>
</feature>
<proteinExistence type="predicted"/>
<evidence type="ECO:0000313" key="3">
    <source>
        <dbReference type="Proteomes" id="UP000461730"/>
    </source>
</evidence>
<sequence length="222" mass="25327">MNKILLSLSLATVIYGCGAAERARNPFLERDYVMADSMHYDHLVIDELRKIVPGTISGIKKSTNNETKTGGITEAMQFEYEATPDNNNDYDKVKATLKKKGYLLFKSEENFGNGPDKFAVIKTKDQFDILRFKATNGRNYDITTDSILTKLKAWYTRFQFEITGADDDWVEIKLGNISAPDATEFAKEVYEFCPGIAEQDEETVDNLAIDILQTKIMFLWWQ</sequence>
<keyword evidence="3" id="KW-1185">Reference proteome</keyword>
<name>A0A7K1U5T8_9BACT</name>
<dbReference type="Proteomes" id="UP000461730">
    <property type="component" value="Unassembled WGS sequence"/>
</dbReference>
<dbReference type="InterPro" id="IPR025349">
    <property type="entry name" value="DUF4253"/>
</dbReference>
<dbReference type="Pfam" id="PF14062">
    <property type="entry name" value="DUF4253"/>
    <property type="match status" value="1"/>
</dbReference>
<accession>A0A7K1U5T8</accession>
<organism evidence="2 3">
    <name type="scientific">Chitinophaga tropicalis</name>
    <dbReference type="NCBI Taxonomy" id="2683588"/>
    <lineage>
        <taxon>Bacteria</taxon>
        <taxon>Pseudomonadati</taxon>
        <taxon>Bacteroidota</taxon>
        <taxon>Chitinophagia</taxon>
        <taxon>Chitinophagales</taxon>
        <taxon>Chitinophagaceae</taxon>
        <taxon>Chitinophaga</taxon>
    </lineage>
</organism>
<evidence type="ECO:0000313" key="2">
    <source>
        <dbReference type="EMBL" id="MVT09732.1"/>
    </source>
</evidence>
<dbReference type="RefSeq" id="WP_157307173.1">
    <property type="nucleotide sequence ID" value="NZ_WRXN01000006.1"/>
</dbReference>
<dbReference type="PROSITE" id="PS51257">
    <property type="entry name" value="PROKAR_LIPOPROTEIN"/>
    <property type="match status" value="1"/>
</dbReference>
<dbReference type="EMBL" id="WRXN01000006">
    <property type="protein sequence ID" value="MVT09732.1"/>
    <property type="molecule type" value="Genomic_DNA"/>
</dbReference>
<dbReference type="AlphaFoldDB" id="A0A7K1U5T8"/>
<gene>
    <name evidence="2" type="ORF">GO493_15790</name>
</gene>
<comment type="caution">
    <text evidence="2">The sequence shown here is derived from an EMBL/GenBank/DDBJ whole genome shotgun (WGS) entry which is preliminary data.</text>
</comment>